<keyword evidence="2" id="KW-1185">Reference proteome</keyword>
<dbReference type="AlphaFoldDB" id="A0A8S1RTA7"/>
<reference evidence="1" key="1">
    <citation type="submission" date="2021-01" db="EMBL/GenBank/DDBJ databases">
        <authorList>
            <consortium name="Genoscope - CEA"/>
            <person name="William W."/>
        </authorList>
    </citation>
    <scope>NUCLEOTIDE SEQUENCE</scope>
</reference>
<protein>
    <submittedName>
        <fullName evidence="1">Uncharacterized protein</fullName>
    </submittedName>
</protein>
<organism evidence="1 2">
    <name type="scientific">Paramecium sonneborni</name>
    <dbReference type="NCBI Taxonomy" id="65129"/>
    <lineage>
        <taxon>Eukaryota</taxon>
        <taxon>Sar</taxon>
        <taxon>Alveolata</taxon>
        <taxon>Ciliophora</taxon>
        <taxon>Intramacronucleata</taxon>
        <taxon>Oligohymenophorea</taxon>
        <taxon>Peniculida</taxon>
        <taxon>Parameciidae</taxon>
        <taxon>Paramecium</taxon>
    </lineage>
</organism>
<sequence>MKTLQTKVNILTLLGRMAKILQKRKFQKNKCEFSQNCLANQ</sequence>
<dbReference type="Proteomes" id="UP000692954">
    <property type="component" value="Unassembled WGS sequence"/>
</dbReference>
<name>A0A8S1RTA7_9CILI</name>
<comment type="caution">
    <text evidence="1">The sequence shown here is derived from an EMBL/GenBank/DDBJ whole genome shotgun (WGS) entry which is preliminary data.</text>
</comment>
<evidence type="ECO:0000313" key="1">
    <source>
        <dbReference type="EMBL" id="CAD8130199.1"/>
    </source>
</evidence>
<evidence type="ECO:0000313" key="2">
    <source>
        <dbReference type="Proteomes" id="UP000692954"/>
    </source>
</evidence>
<dbReference type="EMBL" id="CAJJDN010000268">
    <property type="protein sequence ID" value="CAD8130199.1"/>
    <property type="molecule type" value="Genomic_DNA"/>
</dbReference>
<proteinExistence type="predicted"/>
<gene>
    <name evidence="1" type="ORF">PSON_ATCC_30995.1.T2680026</name>
</gene>
<accession>A0A8S1RTA7</accession>